<keyword evidence="2" id="KW-1185">Reference proteome</keyword>
<evidence type="ECO:0000313" key="1">
    <source>
        <dbReference type="EMBL" id="KAK5849711.1"/>
    </source>
</evidence>
<reference evidence="1 2" key="2">
    <citation type="journal article" date="2023" name="Mol. Biol. Evol.">
        <title>Genomics of Secondarily Temperate Adaptation in the Only Non-Antarctic Icefish.</title>
        <authorList>
            <person name="Rivera-Colon A.G."/>
            <person name="Rayamajhi N."/>
            <person name="Minhas B.F."/>
            <person name="Madrigal G."/>
            <person name="Bilyk K.T."/>
            <person name="Yoon V."/>
            <person name="Hune M."/>
            <person name="Gregory S."/>
            <person name="Cheng C.H.C."/>
            <person name="Catchen J.M."/>
        </authorList>
    </citation>
    <scope>NUCLEOTIDE SEQUENCE [LARGE SCALE GENOMIC DNA]</scope>
    <source>
        <strain evidence="1">JMC-PN-2008</strain>
    </source>
</reference>
<gene>
    <name evidence="1" type="ORF">PBY51_014023</name>
</gene>
<dbReference type="AlphaFoldDB" id="A0AAN7WVV3"/>
<dbReference type="EMBL" id="JAUZQC010000023">
    <property type="protein sequence ID" value="KAK5849711.1"/>
    <property type="molecule type" value="Genomic_DNA"/>
</dbReference>
<protein>
    <submittedName>
        <fullName evidence="1">Uncharacterized protein</fullName>
    </submittedName>
</protein>
<dbReference type="Proteomes" id="UP001346869">
    <property type="component" value="Unassembled WGS sequence"/>
</dbReference>
<name>A0AAN7WVV3_ELEMC</name>
<reference evidence="1 2" key="1">
    <citation type="journal article" date="2023" name="Genes (Basel)">
        <title>Chromosome-Level Genome Assembly and Circadian Gene Repertoire of the Patagonia Blennie Eleginops maclovinus-The Closest Ancestral Proxy of Antarctic Cryonotothenioids.</title>
        <authorList>
            <person name="Cheng C.C."/>
            <person name="Rivera-Colon A.G."/>
            <person name="Minhas B.F."/>
            <person name="Wilson L."/>
            <person name="Rayamajhi N."/>
            <person name="Vargas-Chacoff L."/>
            <person name="Catchen J.M."/>
        </authorList>
    </citation>
    <scope>NUCLEOTIDE SEQUENCE [LARGE SCALE GENOMIC DNA]</scope>
    <source>
        <strain evidence="1">JMC-PN-2008</strain>
    </source>
</reference>
<organism evidence="1 2">
    <name type="scientific">Eleginops maclovinus</name>
    <name type="common">Patagonian blennie</name>
    <name type="synonym">Eleginus maclovinus</name>
    <dbReference type="NCBI Taxonomy" id="56733"/>
    <lineage>
        <taxon>Eukaryota</taxon>
        <taxon>Metazoa</taxon>
        <taxon>Chordata</taxon>
        <taxon>Craniata</taxon>
        <taxon>Vertebrata</taxon>
        <taxon>Euteleostomi</taxon>
        <taxon>Actinopterygii</taxon>
        <taxon>Neopterygii</taxon>
        <taxon>Teleostei</taxon>
        <taxon>Neoteleostei</taxon>
        <taxon>Acanthomorphata</taxon>
        <taxon>Eupercaria</taxon>
        <taxon>Perciformes</taxon>
        <taxon>Notothenioidei</taxon>
        <taxon>Eleginopidae</taxon>
        <taxon>Eleginops</taxon>
    </lineage>
</organism>
<proteinExistence type="predicted"/>
<comment type="caution">
    <text evidence="1">The sequence shown here is derived from an EMBL/GenBank/DDBJ whole genome shotgun (WGS) entry which is preliminary data.</text>
</comment>
<accession>A0AAN7WVV3</accession>
<evidence type="ECO:0000313" key="2">
    <source>
        <dbReference type="Proteomes" id="UP001346869"/>
    </source>
</evidence>
<sequence>MWLRDILRRGRVSFSRSSPGTKTQPCIVRSRLPPPLLRDKETLSEFQVRCMCSEYLISSVGWGCSPEFNQHWKIRGEGLQHLHGSLHIHHCLLLGSARTHGSTGGVTYGIWGVCIRFCSWLQQWDDEWFFTSVLRRQTVEPT</sequence>